<dbReference type="GO" id="GO:0022857">
    <property type="term" value="F:transmembrane transporter activity"/>
    <property type="evidence" value="ECO:0007669"/>
    <property type="project" value="TreeGrafter"/>
</dbReference>
<feature type="domain" description="MacB-like periplasmic core" evidence="8">
    <location>
        <begin position="21"/>
        <end position="236"/>
    </location>
</feature>
<feature type="transmembrane region" description="Helical" evidence="6">
    <location>
        <begin position="379"/>
        <end position="399"/>
    </location>
</feature>
<evidence type="ECO:0000313" key="9">
    <source>
        <dbReference type="EMBL" id="NNV55499.1"/>
    </source>
</evidence>
<keyword evidence="5 6" id="KW-0472">Membrane</keyword>
<feature type="transmembrane region" description="Helical" evidence="6">
    <location>
        <begin position="670"/>
        <end position="692"/>
    </location>
</feature>
<sequence>MIRHYFKTTIQYFRHHKMFAFINIMGFAVGLCICFFALLYIQFENSYDTQNIQADNIYRLVTDVQSDKGIAYESSAGPMGPAIAQSFPEVKSVTRIFLDNLIIQNSNSNFAEETIAYADASLFDVFTIPLLEGNLHSALDAPYCLVLSTTAAKKYFGSEEALGKTLLLDGKFPARVTGIMKDMPLNAQFRVDIFVSMPTLLSEWNQNLAQNWNRFGFYTYLLLPENYDAAKLSAKLPAFIQSHITDNTRKYTLSLEPLKWVYLNGKPRGSRTGTAVTGNANNIYIFSLVSLFILIISSFNFINLSTAHSLKRARETALRKVIGASKQQLVLQFFSEAFFLSGIAYLLAIVMCILLLPLFNQVMGKVISSGIFNNIAQLGWMLLIALVNALLAAVYPAILQAKIRIAENLKGHGSHSLKNITLRKTLVISQLSIAIILVVATLVVNNQLNYMRNIDLGFTKDHFLTIDFHFDSLVINREATVRQELLSIPGIKTASIGSTIPGKTSRKLTASIENNLGTMLAADWDMYAIDNYYIQQYQIPIIAGRNFSAYTGSDTTEAMLINEAAAKTLGYIHPSDALGKKFTQKGSNGTIIGVVKDFHFQSFQQPIQPLVFKLAPWFHTFISLSVTSADMQGTIAQIENKWKQLVPGLPLIYDFSDDAYNTLYKSEDKFHTLFIILSSVAIFLSCLGLYGLSAFTTIQRKKEIGIRKIIGATVANMVYTLGKDFLWLILIAILIASPLAWLLMHQWLQHNYAYRITINASIFLQSAAIILIITIGTIAFHIIHAASANPVNNLKTE</sequence>
<evidence type="ECO:0000259" key="8">
    <source>
        <dbReference type="Pfam" id="PF12704"/>
    </source>
</evidence>
<reference evidence="9" key="1">
    <citation type="submission" date="2019-10" db="EMBL/GenBank/DDBJ databases">
        <title>Draft genome sequence of Panacibacter sp. KCS-6.</title>
        <authorList>
            <person name="Yim K.J."/>
        </authorList>
    </citation>
    <scope>NUCLEOTIDE SEQUENCE</scope>
    <source>
        <strain evidence="9">KCS-6</strain>
    </source>
</reference>
<dbReference type="Pfam" id="PF12704">
    <property type="entry name" value="MacB_PCD"/>
    <property type="match status" value="1"/>
</dbReference>
<evidence type="ECO:0000313" key="10">
    <source>
        <dbReference type="Proteomes" id="UP000598971"/>
    </source>
</evidence>
<dbReference type="InterPro" id="IPR050250">
    <property type="entry name" value="Macrolide_Exporter_MacB"/>
</dbReference>
<evidence type="ECO:0000256" key="4">
    <source>
        <dbReference type="ARBA" id="ARBA00022989"/>
    </source>
</evidence>
<evidence type="ECO:0000256" key="2">
    <source>
        <dbReference type="ARBA" id="ARBA00022475"/>
    </source>
</evidence>
<dbReference type="Pfam" id="PF02687">
    <property type="entry name" value="FtsX"/>
    <property type="match status" value="2"/>
</dbReference>
<evidence type="ECO:0000256" key="5">
    <source>
        <dbReference type="ARBA" id="ARBA00023136"/>
    </source>
</evidence>
<evidence type="ECO:0000256" key="6">
    <source>
        <dbReference type="SAM" id="Phobius"/>
    </source>
</evidence>
<evidence type="ECO:0000256" key="1">
    <source>
        <dbReference type="ARBA" id="ARBA00004651"/>
    </source>
</evidence>
<keyword evidence="4 6" id="KW-1133">Transmembrane helix</keyword>
<feature type="transmembrane region" description="Helical" evidence="6">
    <location>
        <begin position="337"/>
        <end position="359"/>
    </location>
</feature>
<name>A0A8J8FFP1_9BACT</name>
<comment type="caution">
    <text evidence="9">The sequence shown here is derived from an EMBL/GenBank/DDBJ whole genome shotgun (WGS) entry which is preliminary data.</text>
</comment>
<feature type="transmembrane region" description="Helical" evidence="6">
    <location>
        <begin position="20"/>
        <end position="41"/>
    </location>
</feature>
<keyword evidence="3 6" id="KW-0812">Transmembrane</keyword>
<gene>
    <name evidence="9" type="ORF">GD597_08525</name>
</gene>
<feature type="transmembrane region" description="Helical" evidence="6">
    <location>
        <begin position="283"/>
        <end position="304"/>
    </location>
</feature>
<dbReference type="InterPro" id="IPR025857">
    <property type="entry name" value="MacB_PCD"/>
</dbReference>
<dbReference type="AlphaFoldDB" id="A0A8J8FFP1"/>
<feature type="domain" description="ABC3 transporter permease C-terminal" evidence="7">
    <location>
        <begin position="675"/>
        <end position="790"/>
    </location>
</feature>
<evidence type="ECO:0000259" key="7">
    <source>
        <dbReference type="Pfam" id="PF02687"/>
    </source>
</evidence>
<feature type="transmembrane region" description="Helical" evidence="6">
    <location>
        <begin position="756"/>
        <end position="783"/>
    </location>
</feature>
<dbReference type="GO" id="GO:0005886">
    <property type="term" value="C:plasma membrane"/>
    <property type="evidence" value="ECO:0007669"/>
    <property type="project" value="UniProtKB-SubCell"/>
</dbReference>
<dbReference type="PANTHER" id="PTHR30572">
    <property type="entry name" value="MEMBRANE COMPONENT OF TRANSPORTER-RELATED"/>
    <property type="match status" value="1"/>
</dbReference>
<keyword evidence="10" id="KW-1185">Reference proteome</keyword>
<dbReference type="Proteomes" id="UP000598971">
    <property type="component" value="Unassembled WGS sequence"/>
</dbReference>
<dbReference type="InterPro" id="IPR003838">
    <property type="entry name" value="ABC3_permease_C"/>
</dbReference>
<accession>A0A8J8FFP1</accession>
<feature type="domain" description="ABC3 transporter permease C-terminal" evidence="7">
    <location>
        <begin position="288"/>
        <end position="403"/>
    </location>
</feature>
<feature type="transmembrane region" description="Helical" evidence="6">
    <location>
        <begin position="725"/>
        <end position="744"/>
    </location>
</feature>
<feature type="transmembrane region" description="Helical" evidence="6">
    <location>
        <begin position="420"/>
        <end position="444"/>
    </location>
</feature>
<protein>
    <submittedName>
        <fullName evidence="9">FtsX-like permease family protein</fullName>
    </submittedName>
</protein>
<comment type="subcellular location">
    <subcellularLocation>
        <location evidence="1">Cell membrane</location>
        <topology evidence="1">Multi-pass membrane protein</topology>
    </subcellularLocation>
</comment>
<proteinExistence type="predicted"/>
<dbReference type="EMBL" id="WHPF01000005">
    <property type="protein sequence ID" value="NNV55499.1"/>
    <property type="molecule type" value="Genomic_DNA"/>
</dbReference>
<organism evidence="9 10">
    <name type="scientific">Limnovirga soli</name>
    <dbReference type="NCBI Taxonomy" id="2656915"/>
    <lineage>
        <taxon>Bacteria</taxon>
        <taxon>Pseudomonadati</taxon>
        <taxon>Bacteroidota</taxon>
        <taxon>Chitinophagia</taxon>
        <taxon>Chitinophagales</taxon>
        <taxon>Chitinophagaceae</taxon>
        <taxon>Limnovirga</taxon>
    </lineage>
</organism>
<evidence type="ECO:0000256" key="3">
    <source>
        <dbReference type="ARBA" id="ARBA00022692"/>
    </source>
</evidence>
<keyword evidence="2" id="KW-1003">Cell membrane</keyword>
<dbReference type="PANTHER" id="PTHR30572:SF18">
    <property type="entry name" value="ABC-TYPE MACROLIDE FAMILY EXPORT SYSTEM PERMEASE COMPONENT 2"/>
    <property type="match status" value="1"/>
</dbReference>
<dbReference type="RefSeq" id="WP_171607422.1">
    <property type="nucleotide sequence ID" value="NZ_WHPF01000005.1"/>
</dbReference>